<evidence type="ECO:0000256" key="2">
    <source>
        <dbReference type="ARBA" id="ARBA00009477"/>
    </source>
</evidence>
<feature type="coiled-coil region" evidence="4">
    <location>
        <begin position="105"/>
        <end position="139"/>
    </location>
</feature>
<dbReference type="InterPro" id="IPR058792">
    <property type="entry name" value="Beta-barrel_RND_2"/>
</dbReference>
<dbReference type="RefSeq" id="WP_013449867.1">
    <property type="nucleotide sequence ID" value="NC_014754.1"/>
</dbReference>
<dbReference type="SUPFAM" id="SSF111369">
    <property type="entry name" value="HlyD-like secretion proteins"/>
    <property type="match status" value="1"/>
</dbReference>
<dbReference type="KEGG" id="sku:Sulku_2600"/>
<dbReference type="InterPro" id="IPR006143">
    <property type="entry name" value="RND_pump_MFP"/>
</dbReference>
<dbReference type="Gene3D" id="1.10.287.470">
    <property type="entry name" value="Helix hairpin bin"/>
    <property type="match status" value="1"/>
</dbReference>
<keyword evidence="7" id="KW-0614">Plasmid</keyword>
<evidence type="ECO:0000256" key="4">
    <source>
        <dbReference type="SAM" id="Coils"/>
    </source>
</evidence>
<dbReference type="Proteomes" id="UP000008721">
    <property type="component" value="Plasmid pSULKU01"/>
</dbReference>
<dbReference type="NCBIfam" id="TIGR01730">
    <property type="entry name" value="RND_mfp"/>
    <property type="match status" value="1"/>
</dbReference>
<proteinExistence type="inferred from homology"/>
<dbReference type="AlphaFoldDB" id="E4U3I9"/>
<accession>E4U3I9</accession>
<dbReference type="Pfam" id="PF25954">
    <property type="entry name" value="Beta-barrel_RND_2"/>
    <property type="match status" value="1"/>
</dbReference>
<feature type="domain" description="CzcB-like barrel-sandwich hybrid" evidence="6">
    <location>
        <begin position="59"/>
        <end position="226"/>
    </location>
</feature>
<dbReference type="InterPro" id="IPR058647">
    <property type="entry name" value="BSH_CzcB-like"/>
</dbReference>
<reference evidence="7 8" key="1">
    <citation type="journal article" date="2012" name="Stand. Genomic Sci.">
        <title>Complete genome sequence of the sulfur compounds oxidizing chemolithoautotroph Sulfuricurvum kujiense type strain (YK-1(T)).</title>
        <authorList>
            <person name="Han C."/>
            <person name="Kotsyurbenko O."/>
            <person name="Chertkov O."/>
            <person name="Held B."/>
            <person name="Lapidus A."/>
            <person name="Nolan M."/>
            <person name="Lucas S."/>
            <person name="Hammon N."/>
            <person name="Deshpande S."/>
            <person name="Cheng J.F."/>
            <person name="Tapia R."/>
            <person name="Goodwin L.A."/>
            <person name="Pitluck S."/>
            <person name="Liolios K."/>
            <person name="Pagani I."/>
            <person name="Ivanova N."/>
            <person name="Mavromatis K."/>
            <person name="Mikhailova N."/>
            <person name="Pati A."/>
            <person name="Chen A."/>
            <person name="Palaniappan K."/>
            <person name="Land M."/>
            <person name="Hauser L."/>
            <person name="Chang Y.J."/>
            <person name="Jeffries C.D."/>
            <person name="Brambilla E.M."/>
            <person name="Rohde M."/>
            <person name="Spring S."/>
            <person name="Sikorski J."/>
            <person name="Goker M."/>
            <person name="Woyke T."/>
            <person name="Bristow J."/>
            <person name="Eisen J.A."/>
            <person name="Markowitz V."/>
            <person name="Hugenholtz P."/>
            <person name="Kyrpides N.C."/>
            <person name="Klenk H.P."/>
            <person name="Detter J.C."/>
        </authorList>
    </citation>
    <scope>NUCLEOTIDE SEQUENCE [LARGE SCALE GENOMIC DNA]</scope>
    <source>
        <strain evidence="8">ATCC BAA-921 / DSM 16994 / JCM 11577 / YK-1</strain>
    </source>
</reference>
<organism evidence="7 8">
    <name type="scientific">Sulfuricurvum kujiense (strain ATCC BAA-921 / DSM 16994 / JCM 11577 / YK-1)</name>
    <dbReference type="NCBI Taxonomy" id="709032"/>
    <lineage>
        <taxon>Bacteria</taxon>
        <taxon>Pseudomonadati</taxon>
        <taxon>Campylobacterota</taxon>
        <taxon>Epsilonproteobacteria</taxon>
        <taxon>Campylobacterales</taxon>
        <taxon>Sulfurimonadaceae</taxon>
        <taxon>Sulfuricurvum</taxon>
    </lineage>
</organism>
<dbReference type="GO" id="GO:0022857">
    <property type="term" value="F:transmembrane transporter activity"/>
    <property type="evidence" value="ECO:0007669"/>
    <property type="project" value="InterPro"/>
</dbReference>
<evidence type="ECO:0000259" key="6">
    <source>
        <dbReference type="Pfam" id="PF25973"/>
    </source>
</evidence>
<dbReference type="EMBL" id="CP002356">
    <property type="protein sequence ID" value="ADR35255.1"/>
    <property type="molecule type" value="Genomic_DNA"/>
</dbReference>
<evidence type="ECO:0000256" key="3">
    <source>
        <dbReference type="ARBA" id="ARBA00023054"/>
    </source>
</evidence>
<keyword evidence="3 4" id="KW-0175">Coiled coil</keyword>
<feature type="domain" description="CusB-like beta-barrel" evidence="5">
    <location>
        <begin position="232"/>
        <end position="278"/>
    </location>
</feature>
<keyword evidence="8" id="KW-1185">Reference proteome</keyword>
<gene>
    <name evidence="7" type="ordered locus">Sulku_2600</name>
</gene>
<evidence type="ECO:0000313" key="8">
    <source>
        <dbReference type="Proteomes" id="UP000008721"/>
    </source>
</evidence>
<evidence type="ECO:0000256" key="1">
    <source>
        <dbReference type="ARBA" id="ARBA00004196"/>
    </source>
</evidence>
<dbReference type="eggNOG" id="COG0845">
    <property type="taxonomic scope" value="Bacteria"/>
</dbReference>
<dbReference type="PANTHER" id="PTHR32347">
    <property type="entry name" value="EFFLUX SYSTEM COMPONENT YKNX-RELATED"/>
    <property type="match status" value="1"/>
</dbReference>
<dbReference type="GO" id="GO:0030313">
    <property type="term" value="C:cell envelope"/>
    <property type="evidence" value="ECO:0007669"/>
    <property type="project" value="UniProtKB-SubCell"/>
</dbReference>
<name>E4U3I9_SULKY</name>
<dbReference type="OrthoDB" id="9806939at2"/>
<dbReference type="GO" id="GO:0016020">
    <property type="term" value="C:membrane"/>
    <property type="evidence" value="ECO:0007669"/>
    <property type="project" value="InterPro"/>
</dbReference>
<dbReference type="InterPro" id="IPR050465">
    <property type="entry name" value="UPF0194_transport"/>
</dbReference>
<geneLocation type="plasmid" evidence="7 8">
    <name>pSULKU01</name>
</geneLocation>
<dbReference type="Gene3D" id="2.40.30.170">
    <property type="match status" value="1"/>
</dbReference>
<comment type="similarity">
    <text evidence="2">Belongs to the membrane fusion protein (MFP) (TC 8.A.1) family.</text>
</comment>
<evidence type="ECO:0000259" key="5">
    <source>
        <dbReference type="Pfam" id="PF25954"/>
    </source>
</evidence>
<dbReference type="PANTHER" id="PTHR32347:SF14">
    <property type="entry name" value="EFFLUX SYSTEM COMPONENT YKNX-RELATED"/>
    <property type="match status" value="1"/>
</dbReference>
<protein>
    <submittedName>
        <fullName evidence="7">Secretion protein HlyD family protein</fullName>
    </submittedName>
</protein>
<sequence length="314" mass="34208">MKFADKKIIIGLIVLILGAIVLKKMFWVSEAPIPAVEKNTIETNSTVFGTGTLEAEEIVILAPKTTAKIQNLYADEGDMVHAGQVLAVMEPSELTAALHEGEASIAKSRSQLSAAKAALKDLKAKAHLADQTLERYRELLKGGFVTQAEYDSAYASAQSASAQLESGHENIKLLTLDVEKSGAAAAAQRLKIDDLSLRSPFDAKVISKNGEVGSTISAGSAVFRLVNPKTYWVKLYIDERQSRKVKVAQSATITLRSYPDQTFEAHVARIGSESDRVTEERIVYLAFKQLPAELYLGEQAEAYIHISDSLGEKR</sequence>
<dbReference type="Gene3D" id="2.40.50.100">
    <property type="match status" value="1"/>
</dbReference>
<comment type="subcellular location">
    <subcellularLocation>
        <location evidence="1">Cell envelope</location>
    </subcellularLocation>
</comment>
<evidence type="ECO:0000313" key="7">
    <source>
        <dbReference type="EMBL" id="ADR35255.1"/>
    </source>
</evidence>
<dbReference type="HOGENOM" id="CLU_018816_14_4_7"/>
<dbReference type="Pfam" id="PF25973">
    <property type="entry name" value="BSH_CzcB"/>
    <property type="match status" value="1"/>
</dbReference>